<evidence type="ECO:0000313" key="3">
    <source>
        <dbReference type="Proteomes" id="UP001595789"/>
    </source>
</evidence>
<organism evidence="2 3">
    <name type="scientific">Pedobacter lithocola</name>
    <dbReference type="NCBI Taxonomy" id="1908239"/>
    <lineage>
        <taxon>Bacteria</taxon>
        <taxon>Pseudomonadati</taxon>
        <taxon>Bacteroidota</taxon>
        <taxon>Sphingobacteriia</taxon>
        <taxon>Sphingobacteriales</taxon>
        <taxon>Sphingobacteriaceae</taxon>
        <taxon>Pedobacter</taxon>
    </lineage>
</organism>
<name>A0ABV8PBT7_9SPHI</name>
<evidence type="ECO:0000313" key="2">
    <source>
        <dbReference type="EMBL" id="MFC4211595.1"/>
    </source>
</evidence>
<evidence type="ECO:0000256" key="1">
    <source>
        <dbReference type="SAM" id="Phobius"/>
    </source>
</evidence>
<dbReference type="RefSeq" id="WP_378984843.1">
    <property type="nucleotide sequence ID" value="NZ_JBHSBW010000011.1"/>
</dbReference>
<comment type="caution">
    <text evidence="2">The sequence shown here is derived from an EMBL/GenBank/DDBJ whole genome shotgun (WGS) entry which is preliminary data.</text>
</comment>
<accession>A0ABV8PBT7</accession>
<gene>
    <name evidence="2" type="ORF">ACFOWA_10400</name>
</gene>
<dbReference type="Proteomes" id="UP001595789">
    <property type="component" value="Unassembled WGS sequence"/>
</dbReference>
<keyword evidence="1" id="KW-0472">Membrane</keyword>
<sequence>MDQGRTPGQLKASNKMMVTFLIALGIFVLCTYVYYTVESKSTWLQSIEHRLNAK</sequence>
<keyword evidence="1" id="KW-1133">Transmembrane helix</keyword>
<keyword evidence="1" id="KW-0812">Transmembrane</keyword>
<dbReference type="EMBL" id="JBHSBW010000011">
    <property type="protein sequence ID" value="MFC4211595.1"/>
    <property type="molecule type" value="Genomic_DNA"/>
</dbReference>
<feature type="transmembrane region" description="Helical" evidence="1">
    <location>
        <begin position="16"/>
        <end position="35"/>
    </location>
</feature>
<reference evidence="3" key="1">
    <citation type="journal article" date="2019" name="Int. J. Syst. Evol. Microbiol.">
        <title>The Global Catalogue of Microorganisms (GCM) 10K type strain sequencing project: providing services to taxonomists for standard genome sequencing and annotation.</title>
        <authorList>
            <consortium name="The Broad Institute Genomics Platform"/>
            <consortium name="The Broad Institute Genome Sequencing Center for Infectious Disease"/>
            <person name="Wu L."/>
            <person name="Ma J."/>
        </authorList>
    </citation>
    <scope>NUCLEOTIDE SEQUENCE [LARGE SCALE GENOMIC DNA]</scope>
    <source>
        <strain evidence="3">CCM 8691</strain>
    </source>
</reference>
<protein>
    <submittedName>
        <fullName evidence="2">Uncharacterized protein</fullName>
    </submittedName>
</protein>
<proteinExistence type="predicted"/>
<keyword evidence="3" id="KW-1185">Reference proteome</keyword>